<keyword evidence="2" id="KW-1185">Reference proteome</keyword>
<organism evidence="1 2">
    <name type="scientific">Racocetra persica</name>
    <dbReference type="NCBI Taxonomy" id="160502"/>
    <lineage>
        <taxon>Eukaryota</taxon>
        <taxon>Fungi</taxon>
        <taxon>Fungi incertae sedis</taxon>
        <taxon>Mucoromycota</taxon>
        <taxon>Glomeromycotina</taxon>
        <taxon>Glomeromycetes</taxon>
        <taxon>Diversisporales</taxon>
        <taxon>Gigasporaceae</taxon>
        <taxon>Racocetra</taxon>
    </lineage>
</organism>
<protein>
    <submittedName>
        <fullName evidence="1">12450_t:CDS:1</fullName>
    </submittedName>
</protein>
<evidence type="ECO:0000313" key="2">
    <source>
        <dbReference type="Proteomes" id="UP000789920"/>
    </source>
</evidence>
<feature type="non-terminal residue" evidence="1">
    <location>
        <position position="44"/>
    </location>
</feature>
<comment type="caution">
    <text evidence="1">The sequence shown here is derived from an EMBL/GenBank/DDBJ whole genome shotgun (WGS) entry which is preliminary data.</text>
</comment>
<evidence type="ECO:0000313" key="1">
    <source>
        <dbReference type="EMBL" id="CAG8796919.1"/>
    </source>
</evidence>
<sequence length="44" mass="4961">AASQSSEYILKEALVKWIATDNLSFTTVKSEGFCELVEIIRKLK</sequence>
<name>A0ACA9RJZ1_9GLOM</name>
<accession>A0ACA9RJZ1</accession>
<dbReference type="EMBL" id="CAJVQC010056852">
    <property type="protein sequence ID" value="CAG8796919.1"/>
    <property type="molecule type" value="Genomic_DNA"/>
</dbReference>
<gene>
    <name evidence="1" type="ORF">RPERSI_LOCUS20250</name>
</gene>
<dbReference type="Proteomes" id="UP000789920">
    <property type="component" value="Unassembled WGS sequence"/>
</dbReference>
<proteinExistence type="predicted"/>
<reference evidence="1" key="1">
    <citation type="submission" date="2021-06" db="EMBL/GenBank/DDBJ databases">
        <authorList>
            <person name="Kallberg Y."/>
            <person name="Tangrot J."/>
            <person name="Rosling A."/>
        </authorList>
    </citation>
    <scope>NUCLEOTIDE SEQUENCE</scope>
    <source>
        <strain evidence="1">MA461A</strain>
    </source>
</reference>
<feature type="non-terminal residue" evidence="1">
    <location>
        <position position="1"/>
    </location>
</feature>